<keyword evidence="2 4" id="KW-0378">Hydrolase</keyword>
<dbReference type="KEGG" id="hoh:Hoch_1799"/>
<dbReference type="InterPro" id="IPR059176">
    <property type="entry name" value="UDP-X_N"/>
</dbReference>
<dbReference type="eggNOG" id="COG1051">
    <property type="taxonomic scope" value="Bacteria"/>
</dbReference>
<dbReference type="InterPro" id="IPR020476">
    <property type="entry name" value="Nudix_hydrolase"/>
</dbReference>
<evidence type="ECO:0000256" key="2">
    <source>
        <dbReference type="ARBA" id="ARBA00022801"/>
    </source>
</evidence>
<sequence length="205" mass="23007">MQPTWLDWARRLLATAQTGLHYARDPYDIERYEAMRALAVEIIEAHTGETGARLEALFREQSGYATPKIDVRGAVFRDDRILLVHERADGAWTMPGGWADVGDTPAQAVEREIREESGFEARALKLIAVYDRDAQGHPPAPFAIYKMYFLCELLGGEARTSTETAGAAFYAEDELPPLSLGRVLPKHIERAFAHYRSPSLPTEFD</sequence>
<proteinExistence type="predicted"/>
<accession>D0LXZ2</accession>
<dbReference type="HOGENOM" id="CLU_082381_1_0_7"/>
<keyword evidence="5" id="KW-1185">Reference proteome</keyword>
<dbReference type="CDD" id="cd04672">
    <property type="entry name" value="NUDIX_CDP-Chase_like"/>
    <property type="match status" value="1"/>
</dbReference>
<gene>
    <name evidence="4" type="ordered locus">Hoch_1799</name>
</gene>
<reference evidence="4 5" key="1">
    <citation type="journal article" date="2010" name="Stand. Genomic Sci.">
        <title>Complete genome sequence of Haliangium ochraceum type strain (SMP-2).</title>
        <authorList>
            <consortium name="US DOE Joint Genome Institute (JGI-PGF)"/>
            <person name="Ivanova N."/>
            <person name="Daum C."/>
            <person name="Lang E."/>
            <person name="Abt B."/>
            <person name="Kopitz M."/>
            <person name="Saunders E."/>
            <person name="Lapidus A."/>
            <person name="Lucas S."/>
            <person name="Glavina Del Rio T."/>
            <person name="Nolan M."/>
            <person name="Tice H."/>
            <person name="Copeland A."/>
            <person name="Cheng J.F."/>
            <person name="Chen F."/>
            <person name="Bruce D."/>
            <person name="Goodwin L."/>
            <person name="Pitluck S."/>
            <person name="Mavromatis K."/>
            <person name="Pati A."/>
            <person name="Mikhailova N."/>
            <person name="Chen A."/>
            <person name="Palaniappan K."/>
            <person name="Land M."/>
            <person name="Hauser L."/>
            <person name="Chang Y.J."/>
            <person name="Jeffries C.D."/>
            <person name="Detter J.C."/>
            <person name="Brettin T."/>
            <person name="Rohde M."/>
            <person name="Goker M."/>
            <person name="Bristow J."/>
            <person name="Markowitz V."/>
            <person name="Eisen J.A."/>
            <person name="Hugenholtz P."/>
            <person name="Kyrpides N.C."/>
            <person name="Klenk H.P."/>
        </authorList>
    </citation>
    <scope>NUCLEOTIDE SEQUENCE [LARGE SCALE GENOMIC DNA]</scope>
    <source>
        <strain evidence="5">DSM 14365 / CIP 107738 / JCM 11303 / AJ 13395 / SMP-2</strain>
    </source>
</reference>
<dbReference type="Pfam" id="PF00293">
    <property type="entry name" value="NUDIX"/>
    <property type="match status" value="1"/>
</dbReference>
<dbReference type="STRING" id="502025.Hoch_1799"/>
<protein>
    <submittedName>
        <fullName evidence="4">NUDIX hydrolase</fullName>
    </submittedName>
</protein>
<dbReference type="Proteomes" id="UP000001880">
    <property type="component" value="Chromosome"/>
</dbReference>
<dbReference type="Gene3D" id="6.10.250.1120">
    <property type="match status" value="1"/>
</dbReference>
<dbReference type="RefSeq" id="WP_012826955.1">
    <property type="nucleotide sequence ID" value="NC_013440.1"/>
</dbReference>
<dbReference type="Gene3D" id="3.90.79.10">
    <property type="entry name" value="Nucleoside Triphosphate Pyrophosphohydrolase"/>
    <property type="match status" value="1"/>
</dbReference>
<dbReference type="PANTHER" id="PTHR43046">
    <property type="entry name" value="GDP-MANNOSE MANNOSYL HYDROLASE"/>
    <property type="match status" value="1"/>
</dbReference>
<comment type="cofactor">
    <cofactor evidence="1">
        <name>Mg(2+)</name>
        <dbReference type="ChEBI" id="CHEBI:18420"/>
    </cofactor>
</comment>
<dbReference type="PANTHER" id="PTHR43046:SF16">
    <property type="entry name" value="ADP-RIBOSE PYROPHOSPHATASE YJHB-RELATED"/>
    <property type="match status" value="1"/>
</dbReference>
<evidence type="ECO:0000313" key="5">
    <source>
        <dbReference type="Proteomes" id="UP000001880"/>
    </source>
</evidence>
<dbReference type="PRINTS" id="PR00502">
    <property type="entry name" value="NUDIXFAMILY"/>
</dbReference>
<feature type="domain" description="Nudix hydrolase" evidence="3">
    <location>
        <begin position="66"/>
        <end position="198"/>
    </location>
</feature>
<dbReference type="EMBL" id="CP001804">
    <property type="protein sequence ID" value="ACY14347.1"/>
    <property type="molecule type" value="Genomic_DNA"/>
</dbReference>
<evidence type="ECO:0000313" key="4">
    <source>
        <dbReference type="EMBL" id="ACY14347.1"/>
    </source>
</evidence>
<dbReference type="InterPro" id="IPR015797">
    <property type="entry name" value="NUDIX_hydrolase-like_dom_sf"/>
</dbReference>
<dbReference type="Pfam" id="PF12535">
    <property type="entry name" value="Nudix_N"/>
    <property type="match status" value="1"/>
</dbReference>
<evidence type="ECO:0000259" key="3">
    <source>
        <dbReference type="PROSITE" id="PS51462"/>
    </source>
</evidence>
<dbReference type="PROSITE" id="PS51462">
    <property type="entry name" value="NUDIX"/>
    <property type="match status" value="1"/>
</dbReference>
<dbReference type="GO" id="GO:0016787">
    <property type="term" value="F:hydrolase activity"/>
    <property type="evidence" value="ECO:0007669"/>
    <property type="project" value="UniProtKB-KW"/>
</dbReference>
<name>D0LXZ2_HALO1</name>
<dbReference type="AlphaFoldDB" id="D0LXZ2"/>
<dbReference type="InterPro" id="IPR000086">
    <property type="entry name" value="NUDIX_hydrolase_dom"/>
</dbReference>
<dbReference type="SUPFAM" id="SSF55811">
    <property type="entry name" value="Nudix"/>
    <property type="match status" value="1"/>
</dbReference>
<evidence type="ECO:0000256" key="1">
    <source>
        <dbReference type="ARBA" id="ARBA00001946"/>
    </source>
</evidence>
<dbReference type="OrthoDB" id="8480561at2"/>
<organism evidence="4 5">
    <name type="scientific">Haliangium ochraceum (strain DSM 14365 / JCM 11303 / SMP-2)</name>
    <dbReference type="NCBI Taxonomy" id="502025"/>
    <lineage>
        <taxon>Bacteria</taxon>
        <taxon>Pseudomonadati</taxon>
        <taxon>Myxococcota</taxon>
        <taxon>Polyangia</taxon>
        <taxon>Haliangiales</taxon>
        <taxon>Kofleriaceae</taxon>
        <taxon>Haliangium</taxon>
    </lineage>
</organism>